<feature type="domain" description="Reverse transcriptase Ty1/copia-type" evidence="2">
    <location>
        <begin position="195"/>
        <end position="315"/>
    </location>
</feature>
<dbReference type="SUPFAM" id="SSF56672">
    <property type="entry name" value="DNA/RNA polymerases"/>
    <property type="match status" value="1"/>
</dbReference>
<dbReference type="EMBL" id="CM003371">
    <property type="protein sequence ID" value="KOM33846.1"/>
    <property type="molecule type" value="Genomic_DNA"/>
</dbReference>
<dbReference type="STRING" id="3914.A0A0L9TTL4"/>
<proteinExistence type="predicted"/>
<dbReference type="Proteomes" id="UP000053144">
    <property type="component" value="Chromosome 1"/>
</dbReference>
<dbReference type="OMA" id="SARSHKC"/>
<dbReference type="InterPro" id="IPR013103">
    <property type="entry name" value="RVT_2"/>
</dbReference>
<dbReference type="Pfam" id="PF25597">
    <property type="entry name" value="SH3_retrovirus"/>
    <property type="match status" value="1"/>
</dbReference>
<dbReference type="PANTHER" id="PTHR43383:SF2">
    <property type="entry name" value="AMIDOHYDROLASE 2 FAMILY PROTEIN"/>
    <property type="match status" value="1"/>
</dbReference>
<organism evidence="4 5">
    <name type="scientific">Phaseolus angularis</name>
    <name type="common">Azuki bean</name>
    <name type="synonym">Vigna angularis</name>
    <dbReference type="NCBI Taxonomy" id="3914"/>
    <lineage>
        <taxon>Eukaryota</taxon>
        <taxon>Viridiplantae</taxon>
        <taxon>Streptophyta</taxon>
        <taxon>Embryophyta</taxon>
        <taxon>Tracheophyta</taxon>
        <taxon>Spermatophyta</taxon>
        <taxon>Magnoliopsida</taxon>
        <taxon>eudicotyledons</taxon>
        <taxon>Gunneridae</taxon>
        <taxon>Pentapetalae</taxon>
        <taxon>rosids</taxon>
        <taxon>fabids</taxon>
        <taxon>Fabales</taxon>
        <taxon>Fabaceae</taxon>
        <taxon>Papilionoideae</taxon>
        <taxon>50 kb inversion clade</taxon>
        <taxon>NPAAA clade</taxon>
        <taxon>indigoferoid/millettioid clade</taxon>
        <taxon>Phaseoleae</taxon>
        <taxon>Vigna</taxon>
    </lineage>
</organism>
<feature type="domain" description="Retroviral polymerase SH3-like" evidence="3">
    <location>
        <begin position="6"/>
        <end position="56"/>
    </location>
</feature>
<gene>
    <name evidence="4" type="ORF">LR48_Vigan01g340200</name>
</gene>
<name>A0A0L9TTL4_PHAAN</name>
<sequence length="327" mass="36886">MSLGLDKLSARAIKCVFLGYSRLQKGYRCYSPETKKYFMSANVTFFEQTPYFTSSEQEIEVIQQVLPLPIIESNIPPVSTTQIPNSPEPSSPNFTQVEHPENGESSPSDSSSPSLTPTTPEDDSGWPIALRKGTRSTRNPHPIYNFLSYHRLSPSYYALISSVSSVDIPKNMEEALAHPGWREAMIEEIQALEQNKTWELVPLPQGKKAVDSNGNIDRLKARLVAKGYTQVYGIDYCETFSPVAKMTTIRLFFAMAAIRHWPLHQLDIKNAFLHGDLEDEVYMEQPPGFVAQGECGMVCKLHRSLYGLKQSPRQSYGPKSKISFKRR</sequence>
<dbReference type="Gramene" id="KOM33846">
    <property type="protein sequence ID" value="KOM33846"/>
    <property type="gene ID" value="LR48_Vigan01g340200"/>
</dbReference>
<dbReference type="Pfam" id="PF07727">
    <property type="entry name" value="RVT_2"/>
    <property type="match status" value="1"/>
</dbReference>
<evidence type="ECO:0000259" key="2">
    <source>
        <dbReference type="Pfam" id="PF07727"/>
    </source>
</evidence>
<feature type="region of interest" description="Disordered" evidence="1">
    <location>
        <begin position="77"/>
        <end position="134"/>
    </location>
</feature>
<reference evidence="5" key="1">
    <citation type="journal article" date="2015" name="Proc. Natl. Acad. Sci. U.S.A.">
        <title>Genome sequencing of adzuki bean (Vigna angularis) provides insight into high starch and low fat accumulation and domestication.</title>
        <authorList>
            <person name="Yang K."/>
            <person name="Tian Z."/>
            <person name="Chen C."/>
            <person name="Luo L."/>
            <person name="Zhao B."/>
            <person name="Wang Z."/>
            <person name="Yu L."/>
            <person name="Li Y."/>
            <person name="Sun Y."/>
            <person name="Li W."/>
            <person name="Chen Y."/>
            <person name="Li Y."/>
            <person name="Zhang Y."/>
            <person name="Ai D."/>
            <person name="Zhao J."/>
            <person name="Shang C."/>
            <person name="Ma Y."/>
            <person name="Wu B."/>
            <person name="Wang M."/>
            <person name="Gao L."/>
            <person name="Sun D."/>
            <person name="Zhang P."/>
            <person name="Guo F."/>
            <person name="Wang W."/>
            <person name="Li Y."/>
            <person name="Wang J."/>
            <person name="Varshney R.K."/>
            <person name="Wang J."/>
            <person name="Ling H.Q."/>
            <person name="Wan P."/>
        </authorList>
    </citation>
    <scope>NUCLEOTIDE SEQUENCE</scope>
    <source>
        <strain evidence="5">cv. Jingnong 6</strain>
    </source>
</reference>
<dbReference type="AlphaFoldDB" id="A0A0L9TTL4"/>
<protein>
    <submittedName>
        <fullName evidence="4">Uncharacterized protein</fullName>
    </submittedName>
</protein>
<feature type="compositionally biased region" description="Low complexity" evidence="1">
    <location>
        <begin position="105"/>
        <end position="119"/>
    </location>
</feature>
<accession>A0A0L9TTL4</accession>
<evidence type="ECO:0000256" key="1">
    <source>
        <dbReference type="SAM" id="MobiDB-lite"/>
    </source>
</evidence>
<dbReference type="InterPro" id="IPR057670">
    <property type="entry name" value="SH3_retrovirus"/>
</dbReference>
<evidence type="ECO:0000259" key="3">
    <source>
        <dbReference type="Pfam" id="PF25597"/>
    </source>
</evidence>
<evidence type="ECO:0000313" key="5">
    <source>
        <dbReference type="Proteomes" id="UP000053144"/>
    </source>
</evidence>
<dbReference type="InterPro" id="IPR043502">
    <property type="entry name" value="DNA/RNA_pol_sf"/>
</dbReference>
<dbReference type="PANTHER" id="PTHR43383">
    <property type="entry name" value="NODULIN 6"/>
    <property type="match status" value="1"/>
</dbReference>
<evidence type="ECO:0000313" key="4">
    <source>
        <dbReference type="EMBL" id="KOM33846.1"/>
    </source>
</evidence>